<gene>
    <name evidence="2" type="ORF">METZ01_LOCUS241773</name>
</gene>
<evidence type="ECO:0000313" key="2">
    <source>
        <dbReference type="EMBL" id="SVB88919.1"/>
    </source>
</evidence>
<evidence type="ECO:0008006" key="3">
    <source>
        <dbReference type="Google" id="ProtNLM"/>
    </source>
</evidence>
<dbReference type="EMBL" id="UINC01062364">
    <property type="protein sequence ID" value="SVB88919.1"/>
    <property type="molecule type" value="Genomic_DNA"/>
</dbReference>
<keyword evidence="1" id="KW-1133">Transmembrane helix</keyword>
<keyword evidence="1" id="KW-0472">Membrane</keyword>
<reference evidence="2" key="1">
    <citation type="submission" date="2018-05" db="EMBL/GenBank/DDBJ databases">
        <authorList>
            <person name="Lanie J.A."/>
            <person name="Ng W.-L."/>
            <person name="Kazmierczak K.M."/>
            <person name="Andrzejewski T.M."/>
            <person name="Davidsen T.M."/>
            <person name="Wayne K.J."/>
            <person name="Tettelin H."/>
            <person name="Glass J.I."/>
            <person name="Rusch D."/>
            <person name="Podicherti R."/>
            <person name="Tsui H.-C.T."/>
            <person name="Winkler M.E."/>
        </authorList>
    </citation>
    <scope>NUCLEOTIDE SEQUENCE</scope>
</reference>
<evidence type="ECO:0000256" key="1">
    <source>
        <dbReference type="SAM" id="Phobius"/>
    </source>
</evidence>
<accession>A0A382HNY3</accession>
<keyword evidence="1" id="KW-0812">Transmembrane</keyword>
<feature type="transmembrane region" description="Helical" evidence="1">
    <location>
        <begin position="6"/>
        <end position="26"/>
    </location>
</feature>
<organism evidence="2">
    <name type="scientific">marine metagenome</name>
    <dbReference type="NCBI Taxonomy" id="408172"/>
    <lineage>
        <taxon>unclassified sequences</taxon>
        <taxon>metagenomes</taxon>
        <taxon>ecological metagenomes</taxon>
    </lineage>
</organism>
<protein>
    <recommendedName>
        <fullName evidence="3">Urate oxidase N-terminal domain-containing protein</fullName>
    </recommendedName>
</protein>
<name>A0A382HNY3_9ZZZZ</name>
<sequence>MEVVEYLVRWGHYIFGITWIGLLYYFNLIQGGYMAAASNEAKVDAFTK</sequence>
<proteinExistence type="predicted"/>
<dbReference type="AlphaFoldDB" id="A0A382HNY3"/>
<feature type="non-terminal residue" evidence="2">
    <location>
        <position position="48"/>
    </location>
</feature>